<feature type="compositionally biased region" description="Polar residues" evidence="1">
    <location>
        <begin position="109"/>
        <end position="129"/>
    </location>
</feature>
<feature type="chain" id="PRO_5019075594" evidence="2">
    <location>
        <begin position="20"/>
        <end position="129"/>
    </location>
</feature>
<comment type="caution">
    <text evidence="3">The sequence shown here is derived from an EMBL/GenBank/DDBJ whole genome shotgun (WGS) entry which is preliminary data.</text>
</comment>
<evidence type="ECO:0000313" key="3">
    <source>
        <dbReference type="EMBL" id="RVD92199.1"/>
    </source>
</evidence>
<protein>
    <submittedName>
        <fullName evidence="3">Uncharacterized protein</fullName>
    </submittedName>
</protein>
<dbReference type="VEuPathDB" id="MicrosporidiaDB:TUBRATIS_13000"/>
<name>A0A437AM92_9MICR</name>
<keyword evidence="2" id="KW-0732">Signal</keyword>
<keyword evidence="4" id="KW-1185">Reference proteome</keyword>
<dbReference type="Proteomes" id="UP000282876">
    <property type="component" value="Unassembled WGS sequence"/>
</dbReference>
<sequence>MKNLTLTRFFLLTFTFVKNSYIPNNKSRDYHEGLLPTLSERVVYPQQVTPLNKRELPDHQSFIPAYDPFLINLNNDLIQHDRQQISSFDELNQTGNCSKPRLYQRKSSRNTQCSINTSPKKSESTFTDV</sequence>
<gene>
    <name evidence="3" type="ORF">TUBRATIS_13000</name>
</gene>
<accession>A0A437AM92</accession>
<dbReference type="EMBL" id="RCSS01000280">
    <property type="protein sequence ID" value="RVD92199.1"/>
    <property type="molecule type" value="Genomic_DNA"/>
</dbReference>
<evidence type="ECO:0000256" key="2">
    <source>
        <dbReference type="SAM" id="SignalP"/>
    </source>
</evidence>
<evidence type="ECO:0000256" key="1">
    <source>
        <dbReference type="SAM" id="MobiDB-lite"/>
    </source>
</evidence>
<evidence type="ECO:0000313" key="4">
    <source>
        <dbReference type="Proteomes" id="UP000282876"/>
    </source>
</evidence>
<feature type="signal peptide" evidence="2">
    <location>
        <begin position="1"/>
        <end position="19"/>
    </location>
</feature>
<dbReference type="AlphaFoldDB" id="A0A437AM92"/>
<reference evidence="3 4" key="1">
    <citation type="submission" date="2018-10" db="EMBL/GenBank/DDBJ databases">
        <title>Draft genome sequence of the microsporidian Tubulinosema ratisbonensis.</title>
        <authorList>
            <person name="Polonais V."/>
            <person name="Peyretaillade E."/>
            <person name="Niehus S."/>
            <person name="Wawrzyniak I."/>
            <person name="Franchet A."/>
            <person name="Gaspin C."/>
            <person name="Reichstadt M."/>
            <person name="Belser C."/>
            <person name="Labadie K."/>
            <person name="Delbac F."/>
            <person name="Ferrandon D."/>
        </authorList>
    </citation>
    <scope>NUCLEOTIDE SEQUENCE [LARGE SCALE GENOMIC DNA]</scope>
    <source>
        <strain evidence="3 4">Franzen</strain>
    </source>
</reference>
<organism evidence="3 4">
    <name type="scientific">Tubulinosema ratisbonensis</name>
    <dbReference type="NCBI Taxonomy" id="291195"/>
    <lineage>
        <taxon>Eukaryota</taxon>
        <taxon>Fungi</taxon>
        <taxon>Fungi incertae sedis</taxon>
        <taxon>Microsporidia</taxon>
        <taxon>Tubulinosematoidea</taxon>
        <taxon>Tubulinosematidae</taxon>
        <taxon>Tubulinosema</taxon>
    </lineage>
</organism>
<proteinExistence type="predicted"/>
<feature type="region of interest" description="Disordered" evidence="1">
    <location>
        <begin position="99"/>
        <end position="129"/>
    </location>
</feature>